<comment type="catalytic activity">
    <reaction evidence="6 8">
        <text>a 2'-deoxyadenosine in DNA + S-adenosyl-L-methionine = an N(6)-methyl-2'-deoxyadenosine in DNA + S-adenosyl-L-homocysteine + H(+)</text>
        <dbReference type="Rhea" id="RHEA:15197"/>
        <dbReference type="Rhea" id="RHEA-COMP:12418"/>
        <dbReference type="Rhea" id="RHEA-COMP:12419"/>
        <dbReference type="ChEBI" id="CHEBI:15378"/>
        <dbReference type="ChEBI" id="CHEBI:57856"/>
        <dbReference type="ChEBI" id="CHEBI:59789"/>
        <dbReference type="ChEBI" id="CHEBI:90615"/>
        <dbReference type="ChEBI" id="CHEBI:90616"/>
        <dbReference type="EC" id="2.1.1.72"/>
    </reaction>
</comment>
<evidence type="ECO:0000313" key="10">
    <source>
        <dbReference type="Proteomes" id="UP000537141"/>
    </source>
</evidence>
<dbReference type="GO" id="GO:0032259">
    <property type="term" value="P:methylation"/>
    <property type="evidence" value="ECO:0007669"/>
    <property type="project" value="UniProtKB-KW"/>
</dbReference>
<reference evidence="9 10" key="1">
    <citation type="submission" date="2020-08" db="EMBL/GenBank/DDBJ databases">
        <title>Genomic Encyclopedia of Type Strains, Phase IV (KMG-IV): sequencing the most valuable type-strain genomes for metagenomic binning, comparative biology and taxonomic classification.</title>
        <authorList>
            <person name="Goeker M."/>
        </authorList>
    </citation>
    <scope>NUCLEOTIDE SEQUENCE [LARGE SCALE GENOMIC DNA]</scope>
    <source>
        <strain evidence="9 10">DSM 26287</strain>
    </source>
</reference>
<dbReference type="InterPro" id="IPR012327">
    <property type="entry name" value="MeTrfase_D12"/>
</dbReference>
<accession>A0A7X0TTJ4</accession>
<keyword evidence="4 8" id="KW-0808">Transferase</keyword>
<dbReference type="GO" id="GO:1904047">
    <property type="term" value="F:S-adenosyl-L-methionine binding"/>
    <property type="evidence" value="ECO:0007669"/>
    <property type="project" value="TreeGrafter"/>
</dbReference>
<keyword evidence="10" id="KW-1185">Reference proteome</keyword>
<name>A0A7X0TTJ4_9GAMM</name>
<evidence type="ECO:0000256" key="2">
    <source>
        <dbReference type="ARBA" id="ARBA00011900"/>
    </source>
</evidence>
<dbReference type="GO" id="GO:0009007">
    <property type="term" value="F:site-specific DNA-methyltransferase (adenine-specific) activity"/>
    <property type="evidence" value="ECO:0007669"/>
    <property type="project" value="UniProtKB-UniRule"/>
</dbReference>
<evidence type="ECO:0000313" key="9">
    <source>
        <dbReference type="EMBL" id="MBB6543150.1"/>
    </source>
</evidence>
<dbReference type="AlphaFoldDB" id="A0A7X0TTJ4"/>
<dbReference type="Gene3D" id="1.10.1020.10">
    <property type="entry name" value="Adenine-specific Methyltransferase, Domain 2"/>
    <property type="match status" value="1"/>
</dbReference>
<comment type="similarity">
    <text evidence="1 8">Belongs to the N(4)/N(6)-methyltransferase family.</text>
</comment>
<keyword evidence="5 8" id="KW-0949">S-adenosyl-L-methionine</keyword>
<evidence type="ECO:0000256" key="1">
    <source>
        <dbReference type="ARBA" id="ARBA00006594"/>
    </source>
</evidence>
<evidence type="ECO:0000256" key="5">
    <source>
        <dbReference type="ARBA" id="ARBA00022691"/>
    </source>
</evidence>
<feature type="binding site" evidence="7">
    <location>
        <position position="13"/>
    </location>
    <ligand>
        <name>S-adenosyl-L-methionine</name>
        <dbReference type="ChEBI" id="CHEBI:59789"/>
    </ligand>
</feature>
<keyword evidence="3 8" id="KW-0489">Methyltransferase</keyword>
<evidence type="ECO:0000256" key="6">
    <source>
        <dbReference type="ARBA" id="ARBA00047942"/>
    </source>
</evidence>
<dbReference type="NCBIfam" id="TIGR00571">
    <property type="entry name" value="dam"/>
    <property type="match status" value="1"/>
</dbReference>
<dbReference type="InterPro" id="IPR029063">
    <property type="entry name" value="SAM-dependent_MTases_sf"/>
</dbReference>
<sequence>MNNNGNQRSFLKWAGSKYNIIENIKSALPPSKKLIECFAGSCSVFINTNYESYLINDLNEDLVNLFMCVKENPEVFVKEARVLFTSCNNNEKQYYELRNEFNQSPDSLRKSALFLYLNRHGYNGLCRYNQSGGFNVPFGRYIAPVFPEEALYYFALKSKKAKFTAEHFSRTFARARKGNVLFCDPPYAKYSETAKFTAYTKNGFSYKEQAQLASLAEKASQRGVGVIITNHDTVEMRELYHKADTIQSLKVQRSISCKGDNRGHANEIIVTYNAVKS</sequence>
<evidence type="ECO:0000256" key="7">
    <source>
        <dbReference type="PIRSR" id="PIRSR000398-1"/>
    </source>
</evidence>
<evidence type="ECO:0000256" key="3">
    <source>
        <dbReference type="ARBA" id="ARBA00022603"/>
    </source>
</evidence>
<feature type="binding site" evidence="7">
    <location>
        <position position="184"/>
    </location>
    <ligand>
        <name>S-adenosyl-L-methionine</name>
        <dbReference type="ChEBI" id="CHEBI:59789"/>
    </ligand>
</feature>
<comment type="caution">
    <text evidence="9">The sequence shown here is derived from an EMBL/GenBank/DDBJ whole genome shotgun (WGS) entry which is preliminary data.</text>
</comment>
<protein>
    <recommendedName>
        <fullName evidence="2 8">Site-specific DNA-methyltransferase (adenine-specific)</fullName>
        <ecNumber evidence="2 8">2.1.1.72</ecNumber>
    </recommendedName>
</protein>
<dbReference type="RefSeq" id="WP_184423949.1">
    <property type="nucleotide sequence ID" value="NZ_BAABLB010000028.1"/>
</dbReference>
<dbReference type="Gene3D" id="3.40.50.150">
    <property type="entry name" value="Vaccinia Virus protein VP39"/>
    <property type="match status" value="1"/>
</dbReference>
<dbReference type="Proteomes" id="UP000537141">
    <property type="component" value="Unassembled WGS sequence"/>
</dbReference>
<dbReference type="InterPro" id="IPR023095">
    <property type="entry name" value="Ade_MeTrfase_dom_2"/>
</dbReference>
<dbReference type="EMBL" id="JACHHU010000010">
    <property type="protein sequence ID" value="MBB6543150.1"/>
    <property type="molecule type" value="Genomic_DNA"/>
</dbReference>
<dbReference type="PROSITE" id="PS00092">
    <property type="entry name" value="N6_MTASE"/>
    <property type="match status" value="1"/>
</dbReference>
<dbReference type="PANTHER" id="PTHR30481">
    <property type="entry name" value="DNA ADENINE METHYLASE"/>
    <property type="match status" value="1"/>
</dbReference>
<evidence type="ECO:0000256" key="8">
    <source>
        <dbReference type="RuleBase" id="RU361257"/>
    </source>
</evidence>
<evidence type="ECO:0000256" key="4">
    <source>
        <dbReference type="ARBA" id="ARBA00022679"/>
    </source>
</evidence>
<dbReference type="PIRSF" id="PIRSF000398">
    <property type="entry name" value="M_m6A_EcoRV"/>
    <property type="match status" value="1"/>
</dbReference>
<feature type="binding site" evidence="7">
    <location>
        <position position="57"/>
    </location>
    <ligand>
        <name>S-adenosyl-L-methionine</name>
        <dbReference type="ChEBI" id="CHEBI:59789"/>
    </ligand>
</feature>
<dbReference type="EC" id="2.1.1.72" evidence="2 8"/>
<proteinExistence type="inferred from homology"/>
<dbReference type="Pfam" id="PF02086">
    <property type="entry name" value="MethyltransfD12"/>
    <property type="match status" value="1"/>
</dbReference>
<dbReference type="GO" id="GO:0009307">
    <property type="term" value="P:DNA restriction-modification system"/>
    <property type="evidence" value="ECO:0007669"/>
    <property type="project" value="InterPro"/>
</dbReference>
<dbReference type="InterPro" id="IPR002052">
    <property type="entry name" value="DNA_methylase_N6_adenine_CS"/>
</dbReference>
<gene>
    <name evidence="9" type="ORF">HNQ55_001657</name>
</gene>
<organism evidence="9 10">
    <name type="scientific">Thalassotalea piscium</name>
    <dbReference type="NCBI Taxonomy" id="1230533"/>
    <lineage>
        <taxon>Bacteria</taxon>
        <taxon>Pseudomonadati</taxon>
        <taxon>Pseudomonadota</taxon>
        <taxon>Gammaproteobacteria</taxon>
        <taxon>Alteromonadales</taxon>
        <taxon>Colwelliaceae</taxon>
        <taxon>Thalassotalea</taxon>
    </lineage>
</organism>
<dbReference type="PANTHER" id="PTHR30481:SF3">
    <property type="entry name" value="DNA ADENINE METHYLASE"/>
    <property type="match status" value="1"/>
</dbReference>
<dbReference type="SUPFAM" id="SSF53335">
    <property type="entry name" value="S-adenosyl-L-methionine-dependent methyltransferases"/>
    <property type="match status" value="1"/>
</dbReference>
<dbReference type="GO" id="GO:0006298">
    <property type="term" value="P:mismatch repair"/>
    <property type="evidence" value="ECO:0007669"/>
    <property type="project" value="TreeGrafter"/>
</dbReference>
<feature type="binding site" evidence="7">
    <location>
        <position position="17"/>
    </location>
    <ligand>
        <name>S-adenosyl-L-methionine</name>
        <dbReference type="ChEBI" id="CHEBI:59789"/>
    </ligand>
</feature>
<dbReference type="GO" id="GO:0043565">
    <property type="term" value="F:sequence-specific DNA binding"/>
    <property type="evidence" value="ECO:0007669"/>
    <property type="project" value="TreeGrafter"/>
</dbReference>
<dbReference type="PRINTS" id="PR00505">
    <property type="entry name" value="D12N6MTFRASE"/>
</dbReference>
<dbReference type="InterPro" id="IPR012263">
    <property type="entry name" value="M_m6A_EcoRV"/>
</dbReference>